<accession>A0AAV5QMX0</accession>
<evidence type="ECO:0000313" key="12">
    <source>
        <dbReference type="Proteomes" id="UP001360560"/>
    </source>
</evidence>
<dbReference type="InterPro" id="IPR002042">
    <property type="entry name" value="Uricase"/>
</dbReference>
<sequence length="300" mass="33883">MPLSTSTYGKDNVKFLKIKKDPANPKIQEVIEVSCKVLLVGDFDVSYTKADNSPIVPTDTVKNTVLILAKTQKVWPIERFAANLSSHFLKKYAHVSAVDVEVEQLPWKKYQVDGKLHDHSFIKSGTELRVTKVHQNRAGDFNLTSGLKDLTVLKSTNSMFYGYHQCDFTTLKETKDRILSTDVDAVWTWDPKKVTVANIDTLADGGAFDKTFDSARQTTLDLFATQNSPSVQATMYDMGTEILKNNLLVKDVSYNLPNKHYFLIDLSWKGLSNDNELFYPSWHPNGLIKCTVVREPKAKL</sequence>
<comment type="subcellular location">
    <subcellularLocation>
        <location evidence="1 7">Peroxisome</location>
    </subcellularLocation>
</comment>
<dbReference type="Proteomes" id="UP001360560">
    <property type="component" value="Unassembled WGS sequence"/>
</dbReference>
<feature type="binding site" evidence="9">
    <location>
        <position position="177"/>
    </location>
    <ligand>
        <name>urate</name>
        <dbReference type="ChEBI" id="CHEBI:17775"/>
    </ligand>
</feature>
<feature type="binding site" evidence="9">
    <location>
        <position position="258"/>
    </location>
    <ligand>
        <name>5-hydroxyisourate</name>
        <dbReference type="ChEBI" id="CHEBI:18072"/>
    </ligand>
</feature>
<comment type="catalytic activity">
    <reaction evidence="7 10">
        <text>urate + O2 + H2O = 5-hydroxyisourate + H2O2</text>
        <dbReference type="Rhea" id="RHEA:21368"/>
        <dbReference type="ChEBI" id="CHEBI:15377"/>
        <dbReference type="ChEBI" id="CHEBI:15379"/>
        <dbReference type="ChEBI" id="CHEBI:16240"/>
        <dbReference type="ChEBI" id="CHEBI:17775"/>
        <dbReference type="ChEBI" id="CHEBI:18072"/>
        <dbReference type="EC" id="1.7.3.3"/>
    </reaction>
</comment>
<dbReference type="EC" id="1.7.3.3" evidence="7 10"/>
<name>A0AAV5QMX0_9ASCO</name>
<feature type="binding site" evidence="9">
    <location>
        <position position="231"/>
    </location>
    <ligand>
        <name>urate</name>
        <dbReference type="ChEBI" id="CHEBI:17775"/>
    </ligand>
</feature>
<dbReference type="SUPFAM" id="SSF55620">
    <property type="entry name" value="Tetrahydrobiopterin biosynthesis enzymes-like"/>
    <property type="match status" value="2"/>
</dbReference>
<dbReference type="InterPro" id="IPR019842">
    <property type="entry name" value="Uricase_CS"/>
</dbReference>
<comment type="caution">
    <text evidence="11">The sequence shown here is derived from an EMBL/GenBank/DDBJ whole genome shotgun (WGS) entry which is preliminary data.</text>
</comment>
<reference evidence="11 12" key="1">
    <citation type="journal article" date="2023" name="Elife">
        <title>Identification of key yeast species and microbe-microbe interactions impacting larval growth of Drosophila in the wild.</title>
        <authorList>
            <person name="Mure A."/>
            <person name="Sugiura Y."/>
            <person name="Maeda R."/>
            <person name="Honda K."/>
            <person name="Sakurai N."/>
            <person name="Takahashi Y."/>
            <person name="Watada M."/>
            <person name="Katoh T."/>
            <person name="Gotoh A."/>
            <person name="Gotoh Y."/>
            <person name="Taniguchi I."/>
            <person name="Nakamura K."/>
            <person name="Hayashi T."/>
            <person name="Katayama T."/>
            <person name="Uemura T."/>
            <person name="Hattori Y."/>
        </authorList>
    </citation>
    <scope>NUCLEOTIDE SEQUENCE [LARGE SCALE GENOMIC DNA]</scope>
    <source>
        <strain evidence="11 12">SC-9</strain>
    </source>
</reference>
<dbReference type="AlphaFoldDB" id="A0AAV5QMX0"/>
<evidence type="ECO:0000313" key="11">
    <source>
        <dbReference type="EMBL" id="GMM35503.1"/>
    </source>
</evidence>
<gene>
    <name evidence="11" type="ORF">DASC09_028280</name>
</gene>
<dbReference type="RefSeq" id="XP_064852503.1">
    <property type="nucleotide sequence ID" value="XM_064996431.1"/>
</dbReference>
<dbReference type="NCBIfam" id="TIGR03383">
    <property type="entry name" value="urate_oxi"/>
    <property type="match status" value="1"/>
</dbReference>
<feature type="binding site" evidence="9">
    <location>
        <position position="258"/>
    </location>
    <ligand>
        <name>O2</name>
        <dbReference type="ChEBI" id="CHEBI:15379"/>
    </ligand>
</feature>
<feature type="binding site" evidence="9">
    <location>
        <position position="258"/>
    </location>
    <ligand>
        <name>urate</name>
        <dbReference type="ChEBI" id="CHEBI:17775"/>
    </ligand>
</feature>
<evidence type="ECO:0000256" key="8">
    <source>
        <dbReference type="PIRSR" id="PIRSR000241-1"/>
    </source>
</evidence>
<dbReference type="GeneID" id="90073482"/>
<dbReference type="Pfam" id="PF01014">
    <property type="entry name" value="Uricase"/>
    <property type="match status" value="2"/>
</dbReference>
<feature type="active site" description="Charge relay system" evidence="8">
    <location>
        <position position="10"/>
    </location>
</feature>
<feature type="binding site" evidence="9">
    <location>
        <position position="160"/>
    </location>
    <ligand>
        <name>urate</name>
        <dbReference type="ChEBI" id="CHEBI:17775"/>
    </ligand>
</feature>
<feature type="binding site" evidence="9">
    <location>
        <position position="58"/>
    </location>
    <ligand>
        <name>urate</name>
        <dbReference type="ChEBI" id="CHEBI:17775"/>
    </ligand>
</feature>
<keyword evidence="6 7" id="KW-0576">Peroxisome</keyword>
<dbReference type="GO" id="GO:0004846">
    <property type="term" value="F:urate oxidase activity"/>
    <property type="evidence" value="ECO:0007669"/>
    <property type="project" value="UniProtKB-EC"/>
</dbReference>
<dbReference type="PROSITE" id="PS00366">
    <property type="entry name" value="URICASE"/>
    <property type="match status" value="1"/>
</dbReference>
<evidence type="ECO:0000256" key="3">
    <source>
        <dbReference type="ARBA" id="ARBA00009760"/>
    </source>
</evidence>
<dbReference type="PANTHER" id="PTHR42874">
    <property type="entry name" value="URICASE"/>
    <property type="match status" value="1"/>
</dbReference>
<evidence type="ECO:0000256" key="4">
    <source>
        <dbReference type="ARBA" id="ARBA00022631"/>
    </source>
</evidence>
<keyword evidence="4 7" id="KW-0659">Purine metabolism</keyword>
<evidence type="ECO:0000256" key="9">
    <source>
        <dbReference type="PIRSR" id="PIRSR000241-2"/>
    </source>
</evidence>
<comment type="pathway">
    <text evidence="2 7">Purine metabolism; urate degradation; (S)-allantoin from urate: step 1/3.</text>
</comment>
<feature type="active site" description="Charge relay system" evidence="8">
    <location>
        <position position="260"/>
    </location>
</feature>
<feature type="binding site" evidence="9">
    <location>
        <position position="231"/>
    </location>
    <ligand>
        <name>5-hydroxyisourate</name>
        <dbReference type="ChEBI" id="CHEBI:18072"/>
    </ligand>
</feature>
<dbReference type="GO" id="GO:0019628">
    <property type="term" value="P:urate catabolic process"/>
    <property type="evidence" value="ECO:0007669"/>
    <property type="project" value="TreeGrafter"/>
</dbReference>
<feature type="binding site" evidence="9">
    <location>
        <position position="59"/>
    </location>
    <ligand>
        <name>urate</name>
        <dbReference type="ChEBI" id="CHEBI:17775"/>
    </ligand>
</feature>
<dbReference type="PIRSF" id="PIRSF000241">
    <property type="entry name" value="Urate_oxidase"/>
    <property type="match status" value="1"/>
</dbReference>
<organism evidence="11 12">
    <name type="scientific">Saccharomycopsis crataegensis</name>
    <dbReference type="NCBI Taxonomy" id="43959"/>
    <lineage>
        <taxon>Eukaryota</taxon>
        <taxon>Fungi</taxon>
        <taxon>Dikarya</taxon>
        <taxon>Ascomycota</taxon>
        <taxon>Saccharomycotina</taxon>
        <taxon>Saccharomycetes</taxon>
        <taxon>Saccharomycopsidaceae</taxon>
        <taxon>Saccharomycopsis</taxon>
    </lineage>
</organism>
<evidence type="ECO:0000256" key="2">
    <source>
        <dbReference type="ARBA" id="ARBA00004831"/>
    </source>
</evidence>
<dbReference type="GO" id="GO:0006145">
    <property type="term" value="P:purine nucleobase catabolic process"/>
    <property type="evidence" value="ECO:0007669"/>
    <property type="project" value="TreeGrafter"/>
</dbReference>
<feature type="binding site" evidence="9">
    <location>
        <position position="232"/>
    </location>
    <ligand>
        <name>5-hydroxyisourate</name>
        <dbReference type="ChEBI" id="CHEBI:18072"/>
    </ligand>
</feature>
<dbReference type="EMBL" id="BTFZ01000006">
    <property type="protein sequence ID" value="GMM35503.1"/>
    <property type="molecule type" value="Genomic_DNA"/>
</dbReference>
<dbReference type="FunFam" id="3.10.270.10:FF:000001">
    <property type="entry name" value="Uricase"/>
    <property type="match status" value="1"/>
</dbReference>
<keyword evidence="5 7" id="KW-0560">Oxidoreductase</keyword>
<evidence type="ECO:0000256" key="6">
    <source>
        <dbReference type="ARBA" id="ARBA00023140"/>
    </source>
</evidence>
<comment type="function">
    <text evidence="7 10">Catalyzes the oxidation of uric acid to 5-hydroxyisourate, which is further processed to form (S)-allantoin.</text>
</comment>
<comment type="similarity">
    <text evidence="3 7 10">Belongs to the uricase family.</text>
</comment>
<dbReference type="PANTHER" id="PTHR42874:SF1">
    <property type="entry name" value="URICASE"/>
    <property type="match status" value="1"/>
</dbReference>
<dbReference type="PRINTS" id="PR00093">
    <property type="entry name" value="URICASE"/>
</dbReference>
<evidence type="ECO:0000256" key="5">
    <source>
        <dbReference type="ARBA" id="ARBA00023002"/>
    </source>
</evidence>
<protein>
    <recommendedName>
        <fullName evidence="7 10">Uricase</fullName>
        <ecNumber evidence="7 10">1.7.3.3</ecNumber>
    </recommendedName>
    <alternativeName>
        <fullName evidence="7">Urate oxidase</fullName>
    </alternativeName>
</protein>
<evidence type="ECO:0000256" key="1">
    <source>
        <dbReference type="ARBA" id="ARBA00004275"/>
    </source>
</evidence>
<keyword evidence="12" id="KW-1185">Reference proteome</keyword>
<feature type="binding site" evidence="9">
    <location>
        <position position="232"/>
    </location>
    <ligand>
        <name>urate</name>
        <dbReference type="ChEBI" id="CHEBI:17775"/>
    </ligand>
</feature>
<feature type="active site" description="Charge relay system" evidence="8">
    <location>
        <position position="58"/>
    </location>
</feature>
<dbReference type="Gene3D" id="3.10.270.10">
    <property type="entry name" value="Urate Oxidase"/>
    <property type="match status" value="1"/>
</dbReference>
<evidence type="ECO:0000256" key="10">
    <source>
        <dbReference type="RuleBase" id="RU004455"/>
    </source>
</evidence>
<evidence type="ECO:0000256" key="7">
    <source>
        <dbReference type="PIRNR" id="PIRNR000241"/>
    </source>
</evidence>
<dbReference type="GO" id="GO:0005777">
    <property type="term" value="C:peroxisome"/>
    <property type="evidence" value="ECO:0007669"/>
    <property type="project" value="UniProtKB-SubCell"/>
</dbReference>
<proteinExistence type="inferred from homology"/>